<evidence type="ECO:0000256" key="6">
    <source>
        <dbReference type="ARBA" id="ARBA00023239"/>
    </source>
</evidence>
<comment type="catalytic activity">
    <reaction evidence="8">
        <text>5-O-(1-carboxyvinyl)-3-phosphoshikimate = chorismate + phosphate</text>
        <dbReference type="Rhea" id="RHEA:21020"/>
        <dbReference type="ChEBI" id="CHEBI:29748"/>
        <dbReference type="ChEBI" id="CHEBI:43474"/>
        <dbReference type="ChEBI" id="CHEBI:57701"/>
        <dbReference type="EC" id="4.2.3.5"/>
    </reaction>
</comment>
<dbReference type="GO" id="GO:0009423">
    <property type="term" value="P:chorismate biosynthetic process"/>
    <property type="evidence" value="ECO:0007669"/>
    <property type="project" value="UniProtKB-UniRule"/>
</dbReference>
<gene>
    <name evidence="9" type="primary">aroC</name>
</gene>
<organism evidence="9">
    <name type="scientific">uncultured marine group II/III euryarchaeote KM3_190_A02</name>
    <dbReference type="NCBI Taxonomy" id="1457958"/>
    <lineage>
        <taxon>Archaea</taxon>
        <taxon>Methanobacteriati</taxon>
        <taxon>Methanobacteriota</taxon>
        <taxon>environmental samples</taxon>
    </lineage>
</organism>
<dbReference type="GO" id="GO:0005829">
    <property type="term" value="C:cytosol"/>
    <property type="evidence" value="ECO:0007669"/>
    <property type="project" value="TreeGrafter"/>
</dbReference>
<dbReference type="PROSITE" id="PS00787">
    <property type="entry name" value="CHORISMATE_SYNTHASE_1"/>
    <property type="match status" value="1"/>
</dbReference>
<dbReference type="PANTHER" id="PTHR21085">
    <property type="entry name" value="CHORISMATE SYNTHASE"/>
    <property type="match status" value="1"/>
</dbReference>
<dbReference type="PROSITE" id="PS00789">
    <property type="entry name" value="CHORISMATE_SYNTHASE_3"/>
    <property type="match status" value="1"/>
</dbReference>
<dbReference type="Gene3D" id="3.60.150.10">
    <property type="entry name" value="Chorismate synthase AroC"/>
    <property type="match status" value="1"/>
</dbReference>
<dbReference type="InterPro" id="IPR020541">
    <property type="entry name" value="Chorismate_synthase_CS"/>
</dbReference>
<evidence type="ECO:0000313" key="9">
    <source>
        <dbReference type="EMBL" id="AIF06151.1"/>
    </source>
</evidence>
<reference evidence="9" key="1">
    <citation type="journal article" date="2014" name="Genome Biol. Evol.">
        <title>Pangenome evidence for extensive interdomain horizontal transfer affecting lineage core and shell genes in uncultured planktonic thaumarchaeota and euryarchaeota.</title>
        <authorList>
            <person name="Deschamps P."/>
            <person name="Zivanovic Y."/>
            <person name="Moreira D."/>
            <person name="Rodriguez-Valera F."/>
            <person name="Lopez-Garcia P."/>
        </authorList>
    </citation>
    <scope>NUCLEOTIDE SEQUENCE</scope>
</reference>
<comment type="similarity">
    <text evidence="2 8">Belongs to the chorismate synthase family.</text>
</comment>
<dbReference type="GO" id="GO:0009073">
    <property type="term" value="P:aromatic amino acid family biosynthetic process"/>
    <property type="evidence" value="ECO:0007669"/>
    <property type="project" value="UniProtKB-KW"/>
</dbReference>
<dbReference type="GO" id="GO:0004107">
    <property type="term" value="F:chorismate synthase activity"/>
    <property type="evidence" value="ECO:0007669"/>
    <property type="project" value="UniProtKB-UniRule"/>
</dbReference>
<sequence>MGMTLGDNLRVTLFGESHGTCVGALIEGMPAGTEVDESELSEAILRRRPGRRMLSSRSESDDCEILSGVYEGKATGWPILLLTRNSDVKSSDYSFLPDHPRPGHADMVEGIRSNGANDPRGGGSQSARLTFGLVAAGSQAKALVEGAGWTCSAHLHSLGEVRARPLFELDRNGQLDMSTDMGRLNCRDPEAAVRMSDQLDSVRKERDSVGSSVELLIEGLPIGVGEPWFDGIEPALARGLMAIPGARAVEFSSGASASAMRGSEHNDAWLAGDSVPVLEGADSAEADGALGGRSTSAPISVRVHFKPPSSIPREQLTLHLPSDEVLPLRVGGRHDPVIGPRAAPVVEAVAMLVLADLGMMGGYIGAE</sequence>
<dbReference type="AlphaFoldDB" id="A0A075GQ84"/>
<dbReference type="EMBL" id="KF900760">
    <property type="protein sequence ID" value="AIF06151.1"/>
    <property type="molecule type" value="Genomic_DNA"/>
</dbReference>
<evidence type="ECO:0000256" key="2">
    <source>
        <dbReference type="ARBA" id="ARBA00008014"/>
    </source>
</evidence>
<proteinExistence type="inferred from homology"/>
<evidence type="ECO:0000256" key="1">
    <source>
        <dbReference type="ARBA" id="ARBA00005044"/>
    </source>
</evidence>
<keyword evidence="5 8" id="KW-0057">Aromatic amino acid biosynthesis</keyword>
<dbReference type="UniPathway" id="UPA00053">
    <property type="reaction ID" value="UER00090"/>
</dbReference>
<dbReference type="EC" id="4.2.3.5" evidence="3 7"/>
<evidence type="ECO:0000256" key="7">
    <source>
        <dbReference type="NCBIfam" id="TIGR00033"/>
    </source>
</evidence>
<keyword evidence="4 8" id="KW-0028">Amino-acid biosynthesis</keyword>
<dbReference type="PIRSF" id="PIRSF001456">
    <property type="entry name" value="Chorismate_synth"/>
    <property type="match status" value="1"/>
</dbReference>
<dbReference type="SUPFAM" id="SSF103263">
    <property type="entry name" value="Chorismate synthase, AroC"/>
    <property type="match status" value="1"/>
</dbReference>
<dbReference type="InterPro" id="IPR000453">
    <property type="entry name" value="Chorismate_synth"/>
</dbReference>
<dbReference type="GO" id="GO:0008652">
    <property type="term" value="P:amino acid biosynthetic process"/>
    <property type="evidence" value="ECO:0007669"/>
    <property type="project" value="UniProtKB-KW"/>
</dbReference>
<comment type="cofactor">
    <cofactor evidence="8">
        <name>FMNH2</name>
        <dbReference type="ChEBI" id="CHEBI:57618"/>
    </cofactor>
    <text evidence="8">Reduced FMN (FMNH(2)).</text>
</comment>
<name>A0A075GQ84_9EURY</name>
<comment type="pathway">
    <text evidence="1 8">Metabolic intermediate biosynthesis; chorismate biosynthesis; chorismate from D-erythrose 4-phosphate and phosphoenolpyruvate: step 7/7.</text>
</comment>
<evidence type="ECO:0000256" key="4">
    <source>
        <dbReference type="ARBA" id="ARBA00022605"/>
    </source>
</evidence>
<dbReference type="GO" id="GO:0010181">
    <property type="term" value="F:FMN binding"/>
    <property type="evidence" value="ECO:0007669"/>
    <property type="project" value="TreeGrafter"/>
</dbReference>
<evidence type="ECO:0000256" key="3">
    <source>
        <dbReference type="ARBA" id="ARBA00013036"/>
    </source>
</evidence>
<dbReference type="NCBIfam" id="TIGR00033">
    <property type="entry name" value="aroC"/>
    <property type="match status" value="1"/>
</dbReference>
<keyword evidence="6 8" id="KW-0456">Lyase</keyword>
<dbReference type="CDD" id="cd07304">
    <property type="entry name" value="Chorismate_synthase"/>
    <property type="match status" value="1"/>
</dbReference>
<accession>A0A075GQ84</accession>
<evidence type="ECO:0000256" key="5">
    <source>
        <dbReference type="ARBA" id="ARBA00023141"/>
    </source>
</evidence>
<dbReference type="Pfam" id="PF01264">
    <property type="entry name" value="Chorismate_synt"/>
    <property type="match status" value="1"/>
</dbReference>
<dbReference type="InterPro" id="IPR035904">
    <property type="entry name" value="Chorismate_synth_AroC_sf"/>
</dbReference>
<evidence type="ECO:0000256" key="8">
    <source>
        <dbReference type="RuleBase" id="RU000605"/>
    </source>
</evidence>
<protein>
    <recommendedName>
        <fullName evidence="3 7">Chorismate synthase</fullName>
        <ecNumber evidence="3 7">4.2.3.5</ecNumber>
    </recommendedName>
</protein>
<dbReference type="PANTHER" id="PTHR21085:SF0">
    <property type="entry name" value="CHORISMATE SYNTHASE"/>
    <property type="match status" value="1"/>
</dbReference>